<evidence type="ECO:0000256" key="3">
    <source>
        <dbReference type="ARBA" id="ARBA00022989"/>
    </source>
</evidence>
<dbReference type="EMBL" id="JBHTAS010000001">
    <property type="protein sequence ID" value="MFC7142024.1"/>
    <property type="molecule type" value="Genomic_DNA"/>
</dbReference>
<gene>
    <name evidence="7" type="ORF">ACFQMA_19580</name>
</gene>
<organism evidence="7 8">
    <name type="scientific">Halosimplex aquaticum</name>
    <dbReference type="NCBI Taxonomy" id="3026162"/>
    <lineage>
        <taxon>Archaea</taxon>
        <taxon>Methanobacteriati</taxon>
        <taxon>Methanobacteriota</taxon>
        <taxon>Stenosarchaea group</taxon>
        <taxon>Halobacteria</taxon>
        <taxon>Halobacteriales</taxon>
        <taxon>Haloarculaceae</taxon>
        <taxon>Halosimplex</taxon>
    </lineage>
</organism>
<evidence type="ECO:0000256" key="5">
    <source>
        <dbReference type="SAM" id="Phobius"/>
    </source>
</evidence>
<feature type="transmembrane region" description="Helical" evidence="5">
    <location>
        <begin position="199"/>
        <end position="222"/>
    </location>
</feature>
<evidence type="ECO:0000256" key="4">
    <source>
        <dbReference type="ARBA" id="ARBA00023136"/>
    </source>
</evidence>
<dbReference type="Proteomes" id="UP001596432">
    <property type="component" value="Unassembled WGS sequence"/>
</dbReference>
<keyword evidence="4 5" id="KW-0472">Membrane</keyword>
<accession>A0ABD5Y8J5</accession>
<evidence type="ECO:0000313" key="7">
    <source>
        <dbReference type="EMBL" id="MFC7142024.1"/>
    </source>
</evidence>
<reference evidence="7 8" key="1">
    <citation type="journal article" date="2019" name="Int. J. Syst. Evol. Microbiol.">
        <title>The Global Catalogue of Microorganisms (GCM) 10K type strain sequencing project: providing services to taxonomists for standard genome sequencing and annotation.</title>
        <authorList>
            <consortium name="The Broad Institute Genomics Platform"/>
            <consortium name="The Broad Institute Genome Sequencing Center for Infectious Disease"/>
            <person name="Wu L."/>
            <person name="Ma J."/>
        </authorList>
    </citation>
    <scope>NUCLEOTIDE SEQUENCE [LARGE SCALE GENOMIC DNA]</scope>
    <source>
        <strain evidence="7 8">XZYJT29</strain>
    </source>
</reference>
<evidence type="ECO:0000256" key="2">
    <source>
        <dbReference type="ARBA" id="ARBA00022692"/>
    </source>
</evidence>
<feature type="transmembrane region" description="Helical" evidence="5">
    <location>
        <begin position="87"/>
        <end position="104"/>
    </location>
</feature>
<evidence type="ECO:0000259" key="6">
    <source>
        <dbReference type="Pfam" id="PF04893"/>
    </source>
</evidence>
<keyword evidence="2 5" id="KW-0812">Transmembrane</keyword>
<feature type="domain" description="Yip1" evidence="6">
    <location>
        <begin position="6"/>
        <end position="211"/>
    </location>
</feature>
<protein>
    <submittedName>
        <fullName evidence="7">YIP1 family protein</fullName>
    </submittedName>
</protein>
<dbReference type="InterPro" id="IPR006977">
    <property type="entry name" value="Yip1_dom"/>
</dbReference>
<comment type="subcellular location">
    <subcellularLocation>
        <location evidence="1">Membrane</location>
        <topology evidence="1">Multi-pass membrane protein</topology>
    </subcellularLocation>
</comment>
<evidence type="ECO:0000313" key="8">
    <source>
        <dbReference type="Proteomes" id="UP001596432"/>
    </source>
</evidence>
<dbReference type="AlphaFoldDB" id="A0ABD5Y8J5"/>
<evidence type="ECO:0000256" key="1">
    <source>
        <dbReference type="ARBA" id="ARBA00004141"/>
    </source>
</evidence>
<feature type="transmembrane region" description="Helical" evidence="5">
    <location>
        <begin position="170"/>
        <end position="187"/>
    </location>
</feature>
<dbReference type="Pfam" id="PF04893">
    <property type="entry name" value="Yip1"/>
    <property type="match status" value="1"/>
</dbReference>
<keyword evidence="8" id="KW-1185">Reference proteome</keyword>
<feature type="transmembrane region" description="Helical" evidence="5">
    <location>
        <begin position="23"/>
        <end position="45"/>
    </location>
</feature>
<sequence>MGLSTLVTDPRTFFARRRDDPSLVGPALVVVAHALLVIAPTALLLRTFGRLLSEIDLGTLVYATASQRVSAPGSFVLLLWVNAVAYFAIWLAVAAVIYLVSLYFDGEGPFRRVLAFVGWTLAPTLIPAAASAVAMTAIFLDAPTFASEAALNQWVRSTVVDHPARVAVDFARPLFTLWVVYLWTLAAEYGRDLTQRQALLCIALPGGIAVLNAVGTYVAFLAQVLGLV</sequence>
<comment type="caution">
    <text evidence="7">The sequence shown here is derived from an EMBL/GenBank/DDBJ whole genome shotgun (WGS) entry which is preliminary data.</text>
</comment>
<proteinExistence type="predicted"/>
<dbReference type="RefSeq" id="WP_274323100.1">
    <property type="nucleotide sequence ID" value="NZ_CP118158.1"/>
</dbReference>
<feature type="transmembrane region" description="Helical" evidence="5">
    <location>
        <begin position="116"/>
        <end position="140"/>
    </location>
</feature>
<name>A0ABD5Y8J5_9EURY</name>
<dbReference type="GeneID" id="78822356"/>
<dbReference type="GO" id="GO:0016020">
    <property type="term" value="C:membrane"/>
    <property type="evidence" value="ECO:0007669"/>
    <property type="project" value="UniProtKB-SubCell"/>
</dbReference>
<keyword evidence="3 5" id="KW-1133">Transmembrane helix</keyword>